<evidence type="ECO:0000259" key="8">
    <source>
        <dbReference type="PROSITE" id="PS51379"/>
    </source>
</evidence>
<keyword evidence="4" id="KW-0285">Flavoprotein</keyword>
<evidence type="ECO:0000256" key="1">
    <source>
        <dbReference type="ARBA" id="ARBA00001974"/>
    </source>
</evidence>
<dbReference type="SUPFAM" id="SSF51971">
    <property type="entry name" value="Nucleotide-binding domain"/>
    <property type="match status" value="1"/>
</dbReference>
<dbReference type="PROSITE" id="PS51379">
    <property type="entry name" value="4FE4S_FER_2"/>
    <property type="match status" value="2"/>
</dbReference>
<evidence type="ECO:0000256" key="3">
    <source>
        <dbReference type="ARBA" id="ARBA00022723"/>
    </source>
</evidence>
<dbReference type="GO" id="GO:0046872">
    <property type="term" value="F:metal ion binding"/>
    <property type="evidence" value="ECO:0007669"/>
    <property type="project" value="UniProtKB-KW"/>
</dbReference>
<keyword evidence="3" id="KW-0479">Metal-binding</keyword>
<dbReference type="GO" id="GO:0016491">
    <property type="term" value="F:oxidoreductase activity"/>
    <property type="evidence" value="ECO:0007669"/>
    <property type="project" value="UniProtKB-KW"/>
</dbReference>
<comment type="similarity">
    <text evidence="2">Belongs to the HdrA family.</text>
</comment>
<evidence type="ECO:0000256" key="5">
    <source>
        <dbReference type="ARBA" id="ARBA00023002"/>
    </source>
</evidence>
<evidence type="ECO:0000256" key="4">
    <source>
        <dbReference type="ARBA" id="ARBA00022827"/>
    </source>
</evidence>
<keyword evidence="6" id="KW-0408">Iron</keyword>
<dbReference type="PANTHER" id="PTHR43498:SF1">
    <property type="entry name" value="COB--COM HETERODISULFIDE REDUCTASE IRON-SULFUR SUBUNIT A"/>
    <property type="match status" value="1"/>
</dbReference>
<dbReference type="Pfam" id="PF00037">
    <property type="entry name" value="Fer4"/>
    <property type="match status" value="1"/>
</dbReference>
<comment type="cofactor">
    <cofactor evidence="1">
        <name>FAD</name>
        <dbReference type="ChEBI" id="CHEBI:57692"/>
    </cofactor>
</comment>
<evidence type="ECO:0000256" key="6">
    <source>
        <dbReference type="ARBA" id="ARBA00023004"/>
    </source>
</evidence>
<dbReference type="InterPro" id="IPR017896">
    <property type="entry name" value="4Fe4S_Fe-S-bd"/>
</dbReference>
<name>X1L3P7_9ZZZZ</name>
<reference evidence="9" key="1">
    <citation type="journal article" date="2014" name="Front. Microbiol.">
        <title>High frequency of phylogenetically diverse reductive dehalogenase-homologous genes in deep subseafloor sedimentary metagenomes.</title>
        <authorList>
            <person name="Kawai M."/>
            <person name="Futagami T."/>
            <person name="Toyoda A."/>
            <person name="Takaki Y."/>
            <person name="Nishi S."/>
            <person name="Hori S."/>
            <person name="Arai W."/>
            <person name="Tsubouchi T."/>
            <person name="Morono Y."/>
            <person name="Uchiyama I."/>
            <person name="Ito T."/>
            <person name="Fujiyama A."/>
            <person name="Inagaki F."/>
            <person name="Takami H."/>
        </authorList>
    </citation>
    <scope>NUCLEOTIDE SEQUENCE</scope>
    <source>
        <strain evidence="9">Expedition CK06-06</strain>
    </source>
</reference>
<dbReference type="PANTHER" id="PTHR43498">
    <property type="entry name" value="FERREDOXIN:COB-COM HETERODISULFIDE REDUCTASE SUBUNIT A"/>
    <property type="match status" value="1"/>
</dbReference>
<proteinExistence type="inferred from homology"/>
<sequence length="352" mass="38973">MENISKYPGVVFCEDYKYMCSDPGQNLIKEKIKENKLEGIVVAACSPSLHEMTFRRAAQAIGLNPYLLEIANIREQCSWPHSDVNQATQKAIKIIKVIVEKAKQNNPLTPIKIPVNPRALVIGAGIAGIQASLDIANSGYEVVLVEKSPSIGGHMAQLSETFPTLDCSQCILTPKMVEIAQHPRIKLLAYSEVEQLSGNVGNFKVKIRKKASFVDNSKCTGCGLCYEKCPVKVDSEFNQGLGKRKAIFTPFPQAVPNKPIIDKEHCTYFLKDGKCRVCQIICPPQAVDFEQRDEIIEEEIGAIIVATGYELYPVEKIPEYGTGKYKDVINGLLLALCSVAQQVFYHGLKVHM</sequence>
<dbReference type="AlphaFoldDB" id="X1L3P7"/>
<dbReference type="Pfam" id="PF12831">
    <property type="entry name" value="FAD_oxidored"/>
    <property type="match status" value="1"/>
</dbReference>
<keyword evidence="4" id="KW-0274">FAD</keyword>
<accession>X1L3P7</accession>
<dbReference type="GO" id="GO:0051536">
    <property type="term" value="F:iron-sulfur cluster binding"/>
    <property type="evidence" value="ECO:0007669"/>
    <property type="project" value="UniProtKB-KW"/>
</dbReference>
<organism evidence="9">
    <name type="scientific">marine sediment metagenome</name>
    <dbReference type="NCBI Taxonomy" id="412755"/>
    <lineage>
        <taxon>unclassified sequences</taxon>
        <taxon>metagenomes</taxon>
        <taxon>ecological metagenomes</taxon>
    </lineage>
</organism>
<protein>
    <recommendedName>
        <fullName evidence="8">4Fe-4S ferredoxin-type domain-containing protein</fullName>
    </recommendedName>
</protein>
<feature type="domain" description="4Fe-4S ferredoxin-type" evidence="8">
    <location>
        <begin position="210"/>
        <end position="240"/>
    </location>
</feature>
<keyword evidence="5" id="KW-0560">Oxidoreductase</keyword>
<keyword evidence="7" id="KW-0411">Iron-sulfur</keyword>
<dbReference type="Gene3D" id="3.40.50.720">
    <property type="entry name" value="NAD(P)-binding Rossmann-like Domain"/>
    <property type="match status" value="1"/>
</dbReference>
<dbReference type="Gene3D" id="3.30.70.20">
    <property type="match status" value="1"/>
</dbReference>
<feature type="domain" description="4Fe-4S ferredoxin-type" evidence="8">
    <location>
        <begin position="257"/>
        <end position="292"/>
    </location>
</feature>
<dbReference type="InterPro" id="IPR017900">
    <property type="entry name" value="4Fe4S_Fe_S_CS"/>
</dbReference>
<dbReference type="PROSITE" id="PS00198">
    <property type="entry name" value="4FE4S_FER_1"/>
    <property type="match status" value="1"/>
</dbReference>
<evidence type="ECO:0000256" key="7">
    <source>
        <dbReference type="ARBA" id="ARBA00023014"/>
    </source>
</evidence>
<dbReference type="SUPFAM" id="SSF54862">
    <property type="entry name" value="4Fe-4S ferredoxins"/>
    <property type="match status" value="1"/>
</dbReference>
<gene>
    <name evidence="9" type="ORF">S06H3_05027</name>
</gene>
<evidence type="ECO:0000256" key="2">
    <source>
        <dbReference type="ARBA" id="ARBA00006561"/>
    </source>
</evidence>
<dbReference type="EMBL" id="BARV01001822">
    <property type="protein sequence ID" value="GAI00491.1"/>
    <property type="molecule type" value="Genomic_DNA"/>
</dbReference>
<evidence type="ECO:0000313" key="9">
    <source>
        <dbReference type="EMBL" id="GAI00491.1"/>
    </source>
</evidence>
<comment type="caution">
    <text evidence="9">The sequence shown here is derived from an EMBL/GenBank/DDBJ whole genome shotgun (WGS) entry which is preliminary data.</text>
</comment>
<dbReference type="InterPro" id="IPR039650">
    <property type="entry name" value="HdrA-like"/>
</dbReference>